<reference evidence="2" key="1">
    <citation type="submission" date="2022-01" db="EMBL/GenBank/DDBJ databases">
        <title>Genome Sequence Resource for Two Populations of Ditylenchus destructor, the Migratory Endoparasitic Phytonematode.</title>
        <authorList>
            <person name="Zhang H."/>
            <person name="Lin R."/>
            <person name="Xie B."/>
        </authorList>
    </citation>
    <scope>NUCLEOTIDE SEQUENCE</scope>
    <source>
        <strain evidence="2">BazhouSP</strain>
    </source>
</reference>
<feature type="signal peptide" evidence="1">
    <location>
        <begin position="1"/>
        <end position="20"/>
    </location>
</feature>
<evidence type="ECO:0000256" key="1">
    <source>
        <dbReference type="SAM" id="SignalP"/>
    </source>
</evidence>
<evidence type="ECO:0000313" key="2">
    <source>
        <dbReference type="EMBL" id="KAI1714308.1"/>
    </source>
</evidence>
<evidence type="ECO:0000313" key="3">
    <source>
        <dbReference type="Proteomes" id="UP001201812"/>
    </source>
</evidence>
<name>A0AAD4N2B9_9BILA</name>
<gene>
    <name evidence="2" type="ORF">DdX_08401</name>
</gene>
<dbReference type="Proteomes" id="UP001201812">
    <property type="component" value="Unassembled WGS sequence"/>
</dbReference>
<dbReference type="EMBL" id="JAKKPZ010000013">
    <property type="protein sequence ID" value="KAI1714308.1"/>
    <property type="molecule type" value="Genomic_DNA"/>
</dbReference>
<accession>A0AAD4N2B9</accession>
<comment type="caution">
    <text evidence="2">The sequence shown here is derived from an EMBL/GenBank/DDBJ whole genome shotgun (WGS) entry which is preliminary data.</text>
</comment>
<protein>
    <submittedName>
        <fullName evidence="2">Uncharacterized protein</fullName>
    </submittedName>
</protein>
<proteinExistence type="predicted"/>
<keyword evidence="3" id="KW-1185">Reference proteome</keyword>
<feature type="chain" id="PRO_5042044653" evidence="1">
    <location>
        <begin position="21"/>
        <end position="212"/>
    </location>
</feature>
<organism evidence="2 3">
    <name type="scientific">Ditylenchus destructor</name>
    <dbReference type="NCBI Taxonomy" id="166010"/>
    <lineage>
        <taxon>Eukaryota</taxon>
        <taxon>Metazoa</taxon>
        <taxon>Ecdysozoa</taxon>
        <taxon>Nematoda</taxon>
        <taxon>Chromadorea</taxon>
        <taxon>Rhabditida</taxon>
        <taxon>Tylenchina</taxon>
        <taxon>Tylenchomorpha</taxon>
        <taxon>Sphaerularioidea</taxon>
        <taxon>Anguinidae</taxon>
        <taxon>Anguininae</taxon>
        <taxon>Ditylenchus</taxon>
    </lineage>
</organism>
<sequence length="212" mass="22125">MSAFVLMSTAIFLMPKPTTTCVPGGGLGGGDSGRVVTNPTFSWTMYPPVGWTYPEADAATKLSTLIGQPLTQQEASTRANGDITAAALTALSIANIPTQGVKIIPNYSPPMISDCEKVTSGTVPIGGSFGIVEQGAVTKRATATVAVPQAECLSRAFAANSLTYAPFEAQRGSVEIEGISASEFQLEQIATQIQNSLNFNSRVNFITSVTVN</sequence>
<keyword evidence="1" id="KW-0732">Signal</keyword>
<dbReference type="AlphaFoldDB" id="A0AAD4N2B9"/>